<evidence type="ECO:0000313" key="5">
    <source>
        <dbReference type="EMBL" id="VFQ83413.1"/>
    </source>
</evidence>
<keyword evidence="1" id="KW-0378">Hydrolase</keyword>
<name>A0A484M3S9_9ASTE</name>
<dbReference type="GO" id="GO:0005987">
    <property type="term" value="P:sucrose catabolic process"/>
    <property type="evidence" value="ECO:0007669"/>
    <property type="project" value="TreeGrafter"/>
</dbReference>
<dbReference type="InterPro" id="IPR008928">
    <property type="entry name" value="6-hairpin_glycosidase_sf"/>
</dbReference>
<dbReference type="InterPro" id="IPR024746">
    <property type="entry name" value="Glyco_hydro_100"/>
</dbReference>
<accession>A0A484M3S9</accession>
<keyword evidence="3" id="KW-0326">Glycosidase</keyword>
<keyword evidence="6" id="KW-1185">Reference proteome</keyword>
<feature type="compositionally biased region" description="Polar residues" evidence="4">
    <location>
        <begin position="77"/>
        <end position="88"/>
    </location>
</feature>
<dbReference type="PANTHER" id="PTHR31916:SF59">
    <property type="entry name" value="CYTOSOLIC INVERTASE 1"/>
    <property type="match status" value="1"/>
</dbReference>
<sequence>MVARRPVELAEAKLSKDGWPEYYDGKRGRFVGKQARKHLTWSIAGYLVAKMMLEDPTHLGMVAMEEEKRSKPDETSTMKVLSTPSRYG</sequence>
<gene>
    <name evidence="5" type="ORF">CCAM_LOCUS25189</name>
</gene>
<dbReference type="Pfam" id="PF12899">
    <property type="entry name" value="Glyco_hydro_100"/>
    <property type="match status" value="1"/>
</dbReference>
<dbReference type="GO" id="GO:0033926">
    <property type="term" value="F:endo-alpha-N-acetylgalactosaminidase activity"/>
    <property type="evidence" value="ECO:0007669"/>
    <property type="project" value="InterPro"/>
</dbReference>
<evidence type="ECO:0000256" key="2">
    <source>
        <dbReference type="ARBA" id="ARBA00023277"/>
    </source>
</evidence>
<dbReference type="GO" id="GO:0004575">
    <property type="term" value="F:sucrose alpha-glucosidase activity"/>
    <property type="evidence" value="ECO:0007669"/>
    <property type="project" value="TreeGrafter"/>
</dbReference>
<feature type="region of interest" description="Disordered" evidence="4">
    <location>
        <begin position="65"/>
        <end position="88"/>
    </location>
</feature>
<evidence type="ECO:0000256" key="3">
    <source>
        <dbReference type="ARBA" id="ARBA00023295"/>
    </source>
</evidence>
<dbReference type="OrthoDB" id="1931989at2759"/>
<dbReference type="EMBL" id="OOIL02002582">
    <property type="protein sequence ID" value="VFQ83413.1"/>
    <property type="molecule type" value="Genomic_DNA"/>
</dbReference>
<organism evidence="5 6">
    <name type="scientific">Cuscuta campestris</name>
    <dbReference type="NCBI Taxonomy" id="132261"/>
    <lineage>
        <taxon>Eukaryota</taxon>
        <taxon>Viridiplantae</taxon>
        <taxon>Streptophyta</taxon>
        <taxon>Embryophyta</taxon>
        <taxon>Tracheophyta</taxon>
        <taxon>Spermatophyta</taxon>
        <taxon>Magnoliopsida</taxon>
        <taxon>eudicotyledons</taxon>
        <taxon>Gunneridae</taxon>
        <taxon>Pentapetalae</taxon>
        <taxon>asterids</taxon>
        <taxon>lamiids</taxon>
        <taxon>Solanales</taxon>
        <taxon>Convolvulaceae</taxon>
        <taxon>Cuscuteae</taxon>
        <taxon>Cuscuta</taxon>
        <taxon>Cuscuta subgen. Grammica</taxon>
        <taxon>Cuscuta sect. Cleistogrammica</taxon>
    </lineage>
</organism>
<dbReference type="AlphaFoldDB" id="A0A484M3S9"/>
<dbReference type="PANTHER" id="PTHR31916">
    <property type="match status" value="1"/>
</dbReference>
<evidence type="ECO:0000256" key="1">
    <source>
        <dbReference type="ARBA" id="ARBA00022801"/>
    </source>
</evidence>
<proteinExistence type="predicted"/>
<reference evidence="5 6" key="1">
    <citation type="submission" date="2018-04" db="EMBL/GenBank/DDBJ databases">
        <authorList>
            <person name="Vogel A."/>
        </authorList>
    </citation>
    <scope>NUCLEOTIDE SEQUENCE [LARGE SCALE GENOMIC DNA]</scope>
</reference>
<dbReference type="Proteomes" id="UP000595140">
    <property type="component" value="Unassembled WGS sequence"/>
</dbReference>
<evidence type="ECO:0000313" key="6">
    <source>
        <dbReference type="Proteomes" id="UP000595140"/>
    </source>
</evidence>
<dbReference type="SUPFAM" id="SSF48208">
    <property type="entry name" value="Six-hairpin glycosidases"/>
    <property type="match status" value="1"/>
</dbReference>
<evidence type="ECO:0000256" key="4">
    <source>
        <dbReference type="SAM" id="MobiDB-lite"/>
    </source>
</evidence>
<keyword evidence="2" id="KW-0119">Carbohydrate metabolism</keyword>
<protein>
    <submittedName>
        <fullName evidence="5">Uncharacterized protein</fullName>
    </submittedName>
</protein>
<feature type="compositionally biased region" description="Basic and acidic residues" evidence="4">
    <location>
        <begin position="65"/>
        <end position="76"/>
    </location>
</feature>